<feature type="transmembrane region" description="Helical" evidence="7">
    <location>
        <begin position="100"/>
        <end position="117"/>
    </location>
</feature>
<dbReference type="PANTHER" id="PTHR14463:SF10">
    <property type="entry name" value="LIPASE MATURATION FACTOR 1"/>
    <property type="match status" value="1"/>
</dbReference>
<evidence type="ECO:0000256" key="3">
    <source>
        <dbReference type="ARBA" id="ARBA00022692"/>
    </source>
</evidence>
<reference evidence="10 11" key="1">
    <citation type="journal article" date="2009" name="Stand. Genomic Sci.">
        <title>Complete genome sequence of Beutenbergia cavernae type strain (HKI 0122).</title>
        <authorList>
            <person name="Land M."/>
            <person name="Pukall R."/>
            <person name="Abt B."/>
            <person name="Goker M."/>
            <person name="Rohde M."/>
            <person name="Glavina Del Rio T."/>
            <person name="Tice H."/>
            <person name="Copeland A."/>
            <person name="Cheng J.F."/>
            <person name="Lucas S."/>
            <person name="Chen F."/>
            <person name="Nolan M."/>
            <person name="Bruce D."/>
            <person name="Goodwin L."/>
            <person name="Pitluck S."/>
            <person name="Ivanova N."/>
            <person name="Mavromatis K."/>
            <person name="Ovchinnikova G."/>
            <person name="Pati A."/>
            <person name="Chen A."/>
            <person name="Palaniappan K."/>
            <person name="Hauser L."/>
            <person name="Chang Y.J."/>
            <person name="Jefferies C.C."/>
            <person name="Saunders E."/>
            <person name="Brettin T."/>
            <person name="Detter J.C."/>
            <person name="Han C."/>
            <person name="Chain P."/>
            <person name="Bristow J."/>
            <person name="Eisen J.A."/>
            <person name="Markowitz V."/>
            <person name="Hugenholtz P."/>
            <person name="Kyrpides N.C."/>
            <person name="Klenk H.P."/>
            <person name="Lapidus A."/>
        </authorList>
    </citation>
    <scope>NUCLEOTIDE SEQUENCE [LARGE SCALE GENOMIC DNA]</scope>
    <source>
        <strain evidence="11">ATCC BAA-8 / DSM 12333 / NBRC 16432</strain>
    </source>
</reference>
<feature type="transmembrane region" description="Helical" evidence="7">
    <location>
        <begin position="296"/>
        <end position="318"/>
    </location>
</feature>
<evidence type="ECO:0000256" key="5">
    <source>
        <dbReference type="ARBA" id="ARBA00022989"/>
    </source>
</evidence>
<evidence type="ECO:0000313" key="10">
    <source>
        <dbReference type="EMBL" id="ACQ78712.1"/>
    </source>
</evidence>
<dbReference type="STRING" id="471853.Bcav_0449"/>
<feature type="transmembrane region" description="Helical" evidence="7">
    <location>
        <begin position="257"/>
        <end position="276"/>
    </location>
</feature>
<feature type="transmembrane region" description="Helical" evidence="7">
    <location>
        <begin position="20"/>
        <end position="47"/>
    </location>
</feature>
<name>C5BX37_BEUC1</name>
<organism evidence="10 11">
    <name type="scientific">Beutenbergia cavernae (strain ATCC BAA-8 / DSM 12333 / CCUG 43141 / JCM 11478 / NBRC 16432 / NCIMB 13614 / HKI 0122)</name>
    <dbReference type="NCBI Taxonomy" id="471853"/>
    <lineage>
        <taxon>Bacteria</taxon>
        <taxon>Bacillati</taxon>
        <taxon>Actinomycetota</taxon>
        <taxon>Actinomycetes</taxon>
        <taxon>Micrococcales</taxon>
        <taxon>Beutenbergiaceae</taxon>
        <taxon>Beutenbergia</taxon>
    </lineage>
</organism>
<dbReference type="EMBL" id="CP001618">
    <property type="protein sequence ID" value="ACQ78712.1"/>
    <property type="molecule type" value="Genomic_DNA"/>
</dbReference>
<comment type="subcellular location">
    <subcellularLocation>
        <location evidence="1">Endoplasmic reticulum membrane</location>
        <topology evidence="1">Multi-pass membrane protein</topology>
    </subcellularLocation>
</comment>
<feature type="transmembrane region" description="Helical" evidence="7">
    <location>
        <begin position="124"/>
        <end position="144"/>
    </location>
</feature>
<feature type="transmembrane region" description="Helical" evidence="7">
    <location>
        <begin position="68"/>
        <end position="94"/>
    </location>
</feature>
<accession>C5BX37</accession>
<keyword evidence="3 7" id="KW-0812">Transmembrane</keyword>
<dbReference type="Proteomes" id="UP000007962">
    <property type="component" value="Chromosome"/>
</dbReference>
<dbReference type="Pfam" id="PF25179">
    <property type="entry name" value="LMF1_C"/>
    <property type="match status" value="1"/>
</dbReference>
<dbReference type="AlphaFoldDB" id="C5BX37"/>
<comment type="similarity">
    <text evidence="2">Belongs to the lipase maturation factor family.</text>
</comment>
<evidence type="ECO:0000313" key="11">
    <source>
        <dbReference type="Proteomes" id="UP000007962"/>
    </source>
</evidence>
<dbReference type="Pfam" id="PF06762">
    <property type="entry name" value="LMF1"/>
    <property type="match status" value="1"/>
</dbReference>
<feature type="domain" description="Lipase maturation factor 1/2 N-terminal" evidence="8">
    <location>
        <begin position="125"/>
        <end position="277"/>
    </location>
</feature>
<dbReference type="InterPro" id="IPR057433">
    <property type="entry name" value="LMF1/2_C"/>
</dbReference>
<dbReference type="OrthoDB" id="9793230at2"/>
<gene>
    <name evidence="10" type="ordered locus">Bcav_0449</name>
</gene>
<keyword evidence="5 7" id="KW-1133">Transmembrane helix</keyword>
<evidence type="ECO:0000256" key="4">
    <source>
        <dbReference type="ARBA" id="ARBA00022824"/>
    </source>
</evidence>
<evidence type="ECO:0000256" key="1">
    <source>
        <dbReference type="ARBA" id="ARBA00004477"/>
    </source>
</evidence>
<evidence type="ECO:0000259" key="9">
    <source>
        <dbReference type="Pfam" id="PF25179"/>
    </source>
</evidence>
<feature type="domain" description="Lipase maturation factor 1/2 C-terminal" evidence="9">
    <location>
        <begin position="338"/>
        <end position="475"/>
    </location>
</feature>
<dbReference type="HOGENOM" id="CLU_020557_2_0_11"/>
<dbReference type="GO" id="GO:0051604">
    <property type="term" value="P:protein maturation"/>
    <property type="evidence" value="ECO:0007669"/>
    <property type="project" value="InterPro"/>
</dbReference>
<dbReference type="RefSeq" id="WP_012725492.1">
    <property type="nucleotide sequence ID" value="NC_012669.1"/>
</dbReference>
<dbReference type="InterPro" id="IPR009613">
    <property type="entry name" value="LMF"/>
</dbReference>
<feature type="transmembrane region" description="Helical" evidence="7">
    <location>
        <begin position="225"/>
        <end position="245"/>
    </location>
</feature>
<evidence type="ECO:0000256" key="2">
    <source>
        <dbReference type="ARBA" id="ARBA00005512"/>
    </source>
</evidence>
<evidence type="ECO:0000259" key="8">
    <source>
        <dbReference type="Pfam" id="PF06762"/>
    </source>
</evidence>
<keyword evidence="11" id="KW-1185">Reference proteome</keyword>
<dbReference type="InterPro" id="IPR057434">
    <property type="entry name" value="LMF1/2_N"/>
</dbReference>
<dbReference type="eggNOG" id="COG3011">
    <property type="taxonomic scope" value="Bacteria"/>
</dbReference>
<evidence type="ECO:0000256" key="6">
    <source>
        <dbReference type="ARBA" id="ARBA00023136"/>
    </source>
</evidence>
<evidence type="ECO:0000256" key="7">
    <source>
        <dbReference type="SAM" id="Phobius"/>
    </source>
</evidence>
<proteinExistence type="inferred from homology"/>
<protein>
    <recommendedName>
        <fullName evidence="12">Lipase maturation factor family protein</fullName>
    </recommendedName>
</protein>
<keyword evidence="6 7" id="KW-0472">Membrane</keyword>
<evidence type="ECO:0008006" key="12">
    <source>
        <dbReference type="Google" id="ProtNLM"/>
    </source>
</evidence>
<dbReference type="KEGG" id="bcv:Bcav_0449"/>
<keyword evidence="4" id="KW-0256">Endoplasmic reticulum</keyword>
<sequence>MEWFAAGDYTIAREILQRGVAAVFVLAFVAVLRQFPALLGSGGLLPVPRYLARLERVTRRSRVLTLFWWRYSDALLRTVGWVGLLLALSLVVGLPQAGPWWVPLVAFLLLYVLYLSIVEVGQTFYAFGWETLLLEAGFIVAFLGSDDVAPPVLVLLAARWLVFRVEFGAGLIKMRGDPAWRDLTALYYHHETQPMPGPLSWHAHHAPRWWHRVEVAGNHVTQLGIVWLLFAPQPVASIAAGVIVLTQAWLVVTGNFAWLNALTMVLAASAISDSSWRWLLPFLPEPADDGVASGANIGFGVVVAAFFVLTVVLSYWPVRNLLSQRQLMNASFNRFRLGNTYGAFGSITRRRREVVVAGTLAAEPTEDDWREYGFRGKPGEVRRRPPQVAPYHLRLDWLMWFLALGGRDEAWFVAFLRRLLEADPATLRLLRHDPFDGVAPRFVRARVYRYRYTTRAERRVSGDTWVRVSAGVLVPPVALGDLPPTP</sequence>
<dbReference type="PANTHER" id="PTHR14463">
    <property type="entry name" value="LIPASE MATURATION FACTOR"/>
    <property type="match status" value="1"/>
</dbReference>